<evidence type="ECO:0000313" key="7">
    <source>
        <dbReference type="EMBL" id="SDG13256.1"/>
    </source>
</evidence>
<dbReference type="PIRSF" id="PIRSF005052">
    <property type="entry name" value="P-loopkin"/>
    <property type="match status" value="1"/>
</dbReference>
<protein>
    <submittedName>
        <fullName evidence="7">UPF0042 nucleotide-binding protein</fullName>
    </submittedName>
</protein>
<feature type="binding site" evidence="4">
    <location>
        <begin position="11"/>
        <end position="18"/>
    </location>
    <ligand>
        <name>ATP</name>
        <dbReference type="ChEBI" id="CHEBI:30616"/>
    </ligand>
</feature>
<keyword evidence="2 4" id="KW-0067">ATP-binding</keyword>
<dbReference type="GO" id="GO:0005524">
    <property type="term" value="F:ATP binding"/>
    <property type="evidence" value="ECO:0007669"/>
    <property type="project" value="UniProtKB-UniRule"/>
</dbReference>
<dbReference type="STRING" id="120956.SAMN05421791_103144"/>
<evidence type="ECO:0000259" key="6">
    <source>
        <dbReference type="Pfam" id="PF22740"/>
    </source>
</evidence>
<dbReference type="AlphaFoldDB" id="A0A1G7RR06"/>
<evidence type="ECO:0000313" key="8">
    <source>
        <dbReference type="Proteomes" id="UP000199708"/>
    </source>
</evidence>
<evidence type="ECO:0000256" key="3">
    <source>
        <dbReference type="ARBA" id="ARBA00023134"/>
    </source>
</evidence>
<dbReference type="InterPro" id="IPR005337">
    <property type="entry name" value="RapZ-like"/>
</dbReference>
<proteinExistence type="inferred from homology"/>
<keyword evidence="8" id="KW-1185">Reference proteome</keyword>
<dbReference type="Gene3D" id="3.40.50.300">
    <property type="entry name" value="P-loop containing nucleotide triphosphate hydrolases"/>
    <property type="match status" value="1"/>
</dbReference>
<dbReference type="Proteomes" id="UP000199708">
    <property type="component" value="Unassembled WGS sequence"/>
</dbReference>
<dbReference type="InterPro" id="IPR053930">
    <property type="entry name" value="RapZ-like_N"/>
</dbReference>
<evidence type="ECO:0000259" key="5">
    <source>
        <dbReference type="Pfam" id="PF03668"/>
    </source>
</evidence>
<dbReference type="InterPro" id="IPR053931">
    <property type="entry name" value="RapZ_C"/>
</dbReference>
<sequence>MANLELVIITGMSGAGKTVAVQSFEDLGYYCIDNMPPNLLPTFWQLMRESGKITKIALVIDLRTREFFDELSDVIGAMDNSQDVMTRILFLEADDQELVSRYKESRRHHPLSQGNEVSTVTAIAKEKELLRDLRSRAQMIVNTSNMKPRELRAYIMEHFAEKEQIIFRLDVMSFGFKYGIPIDADVVMDVRFLPNPYYIEDLRGLTGADKAVYDYVMSQPESQIFYNKLIDLLDYCVPGYKREGKSNAVIAIGCTGGQHRSVALAERIGEHFTRMNYSVNVSHRDMLNNQNQVLKKDARNESNTSSSL</sequence>
<dbReference type="OrthoDB" id="9784461at2"/>
<feature type="domain" description="RapZ C-terminal" evidence="6">
    <location>
        <begin position="168"/>
        <end position="286"/>
    </location>
</feature>
<dbReference type="NCBIfam" id="NF003828">
    <property type="entry name" value="PRK05416.1"/>
    <property type="match status" value="1"/>
</dbReference>
<dbReference type="InterPro" id="IPR027417">
    <property type="entry name" value="P-loop_NTPase"/>
</dbReference>
<dbReference type="RefSeq" id="WP_090289557.1">
    <property type="nucleotide sequence ID" value="NZ_FNCK01000003.1"/>
</dbReference>
<feature type="binding site" evidence="4">
    <location>
        <begin position="61"/>
        <end position="64"/>
    </location>
    <ligand>
        <name>GTP</name>
        <dbReference type="ChEBI" id="CHEBI:37565"/>
    </ligand>
</feature>
<dbReference type="GO" id="GO:0005525">
    <property type="term" value="F:GTP binding"/>
    <property type="evidence" value="ECO:0007669"/>
    <property type="project" value="UniProtKB-UniRule"/>
</dbReference>
<organism evidence="7 8">
    <name type="scientific">Facklamia miroungae</name>
    <dbReference type="NCBI Taxonomy" id="120956"/>
    <lineage>
        <taxon>Bacteria</taxon>
        <taxon>Bacillati</taxon>
        <taxon>Bacillota</taxon>
        <taxon>Bacilli</taxon>
        <taxon>Lactobacillales</taxon>
        <taxon>Aerococcaceae</taxon>
        <taxon>Facklamia</taxon>
    </lineage>
</organism>
<dbReference type="PANTHER" id="PTHR30448">
    <property type="entry name" value="RNASE ADAPTER PROTEIN RAPZ"/>
    <property type="match status" value="1"/>
</dbReference>
<evidence type="ECO:0000256" key="1">
    <source>
        <dbReference type="ARBA" id="ARBA00022741"/>
    </source>
</evidence>
<keyword evidence="3 4" id="KW-0342">GTP-binding</keyword>
<dbReference type="Pfam" id="PF22740">
    <property type="entry name" value="PapZ_C"/>
    <property type="match status" value="1"/>
</dbReference>
<accession>A0A1G7RR06</accession>
<feature type="domain" description="RapZ-like N-terminal" evidence="5">
    <location>
        <begin position="4"/>
        <end position="162"/>
    </location>
</feature>
<evidence type="ECO:0000256" key="4">
    <source>
        <dbReference type="HAMAP-Rule" id="MF_00636"/>
    </source>
</evidence>
<gene>
    <name evidence="7" type="ORF">SAMN05421791_103144</name>
</gene>
<reference evidence="7 8" key="1">
    <citation type="submission" date="2016-10" db="EMBL/GenBank/DDBJ databases">
        <authorList>
            <person name="de Groot N.N."/>
        </authorList>
    </citation>
    <scope>NUCLEOTIDE SEQUENCE [LARGE SCALE GENOMIC DNA]</scope>
    <source>
        <strain evidence="7 8">ATCC BAA-466</strain>
    </source>
</reference>
<dbReference type="SUPFAM" id="SSF52540">
    <property type="entry name" value="P-loop containing nucleoside triphosphate hydrolases"/>
    <property type="match status" value="1"/>
</dbReference>
<keyword evidence="1 4" id="KW-0547">Nucleotide-binding</keyword>
<dbReference type="EMBL" id="FNCK01000003">
    <property type="protein sequence ID" value="SDG13256.1"/>
    <property type="molecule type" value="Genomic_DNA"/>
</dbReference>
<dbReference type="PANTHER" id="PTHR30448:SF0">
    <property type="entry name" value="RNASE ADAPTER PROTEIN RAPZ"/>
    <property type="match status" value="1"/>
</dbReference>
<evidence type="ECO:0000256" key="2">
    <source>
        <dbReference type="ARBA" id="ARBA00022840"/>
    </source>
</evidence>
<dbReference type="HAMAP" id="MF_00636">
    <property type="entry name" value="RapZ_like"/>
    <property type="match status" value="1"/>
</dbReference>
<dbReference type="Pfam" id="PF03668">
    <property type="entry name" value="RapZ-like_N"/>
    <property type="match status" value="1"/>
</dbReference>
<name>A0A1G7RR06_9LACT</name>